<evidence type="ECO:0000313" key="4">
    <source>
        <dbReference type="Proteomes" id="UP001174936"/>
    </source>
</evidence>
<dbReference type="PANTHER" id="PTHR42339">
    <property type="entry name" value="HISTONE H1"/>
    <property type="match status" value="1"/>
</dbReference>
<dbReference type="Pfam" id="PF24852">
    <property type="entry name" value="DUF7726"/>
    <property type="match status" value="2"/>
</dbReference>
<evidence type="ECO:0000313" key="3">
    <source>
        <dbReference type="EMBL" id="KAK0655640.1"/>
    </source>
</evidence>
<dbReference type="PANTHER" id="PTHR42339:SF1">
    <property type="entry name" value="HISTONE H1"/>
    <property type="match status" value="1"/>
</dbReference>
<feature type="region of interest" description="Disordered" evidence="1">
    <location>
        <begin position="1"/>
        <end position="45"/>
    </location>
</feature>
<organism evidence="3 4">
    <name type="scientific">Cercophora newfieldiana</name>
    <dbReference type="NCBI Taxonomy" id="92897"/>
    <lineage>
        <taxon>Eukaryota</taxon>
        <taxon>Fungi</taxon>
        <taxon>Dikarya</taxon>
        <taxon>Ascomycota</taxon>
        <taxon>Pezizomycotina</taxon>
        <taxon>Sordariomycetes</taxon>
        <taxon>Sordariomycetidae</taxon>
        <taxon>Sordariales</taxon>
        <taxon>Lasiosphaeriaceae</taxon>
        <taxon>Cercophora</taxon>
    </lineage>
</organism>
<evidence type="ECO:0000256" key="1">
    <source>
        <dbReference type="SAM" id="MobiDB-lite"/>
    </source>
</evidence>
<feature type="compositionally biased region" description="Polar residues" evidence="1">
    <location>
        <begin position="1"/>
        <end position="22"/>
    </location>
</feature>
<reference evidence="3" key="1">
    <citation type="submission" date="2023-06" db="EMBL/GenBank/DDBJ databases">
        <title>Genome-scale phylogeny and comparative genomics of the fungal order Sordariales.</title>
        <authorList>
            <consortium name="Lawrence Berkeley National Laboratory"/>
            <person name="Hensen N."/>
            <person name="Bonometti L."/>
            <person name="Westerberg I."/>
            <person name="Brannstrom I.O."/>
            <person name="Guillou S."/>
            <person name="Cros-Aarteil S."/>
            <person name="Calhoun S."/>
            <person name="Haridas S."/>
            <person name="Kuo A."/>
            <person name="Mondo S."/>
            <person name="Pangilinan J."/>
            <person name="Riley R."/>
            <person name="Labutti K."/>
            <person name="Andreopoulos B."/>
            <person name="Lipzen A."/>
            <person name="Chen C."/>
            <person name="Yanf M."/>
            <person name="Daum C."/>
            <person name="Ng V."/>
            <person name="Clum A."/>
            <person name="Steindorff A."/>
            <person name="Ohm R."/>
            <person name="Martin F."/>
            <person name="Silar P."/>
            <person name="Natvig D."/>
            <person name="Lalanne C."/>
            <person name="Gautier V."/>
            <person name="Ament-Velasquez S.L."/>
            <person name="Kruys A."/>
            <person name="Hutchinson M.I."/>
            <person name="Powell A.J."/>
            <person name="Barry K."/>
            <person name="Miller A.N."/>
            <person name="Grigoriev I.V."/>
            <person name="Debuchy R."/>
            <person name="Gladieux P."/>
            <person name="Thoren M.H."/>
            <person name="Johannesson H."/>
        </authorList>
    </citation>
    <scope>NUCLEOTIDE SEQUENCE</scope>
    <source>
        <strain evidence="3">SMH2532-1</strain>
    </source>
</reference>
<accession>A0AA40CXX9</accession>
<protein>
    <recommendedName>
        <fullName evidence="2">DUF7726 domain-containing protein</fullName>
    </recommendedName>
</protein>
<keyword evidence="4" id="KW-1185">Reference proteome</keyword>
<feature type="domain" description="DUF7726" evidence="2">
    <location>
        <begin position="111"/>
        <end position="149"/>
    </location>
</feature>
<sequence length="205" mass="23126">MSQSSTSKHPLTPRDPNTCTPATSTKDKPKPSATKKSKPTPKPDLEKLFDVSQIHLEGEEDGTVPVYDSCSDIRKKIRAFLRRDGVTQAAFLRALAKCRPGGESEGKPPISVSSFQMFMRQTGVAAGANSQVFYAAYVFFEKMRLRDGKGKTKRREEMERVWGDREDWRTGRRGFVDLGRWVLCKKDEVPVIDGYGMLHIEKKGR</sequence>
<dbReference type="AlphaFoldDB" id="A0AA40CXX9"/>
<comment type="caution">
    <text evidence="3">The sequence shown here is derived from an EMBL/GenBank/DDBJ whole genome shotgun (WGS) entry which is preliminary data.</text>
</comment>
<proteinExistence type="predicted"/>
<evidence type="ECO:0000259" key="2">
    <source>
        <dbReference type="Pfam" id="PF24852"/>
    </source>
</evidence>
<dbReference type="Proteomes" id="UP001174936">
    <property type="component" value="Unassembled WGS sequence"/>
</dbReference>
<dbReference type="InterPro" id="IPR056143">
    <property type="entry name" value="DUF7726"/>
</dbReference>
<name>A0AA40CXX9_9PEZI</name>
<feature type="domain" description="DUF7726" evidence="2">
    <location>
        <begin position="64"/>
        <end position="96"/>
    </location>
</feature>
<dbReference type="EMBL" id="JAULSV010000001">
    <property type="protein sequence ID" value="KAK0655640.1"/>
    <property type="molecule type" value="Genomic_DNA"/>
</dbReference>
<gene>
    <name evidence="3" type="ORF">B0T16DRAFT_451288</name>
</gene>